<proteinExistence type="predicted"/>
<evidence type="ECO:0000259" key="2">
    <source>
        <dbReference type="PROSITE" id="PS51166"/>
    </source>
</evidence>
<dbReference type="Proteomes" id="UP000228535">
    <property type="component" value="Unassembled WGS sequence"/>
</dbReference>
<dbReference type="InterPro" id="IPR000801">
    <property type="entry name" value="Esterase-like"/>
</dbReference>
<dbReference type="Gene3D" id="3.40.50.1820">
    <property type="entry name" value="alpha/beta hydrolase"/>
    <property type="match status" value="1"/>
</dbReference>
<comment type="caution">
    <text evidence="3">The sequence shown here is derived from an EMBL/GenBank/DDBJ whole genome shotgun (WGS) entry which is preliminary data.</text>
</comment>
<dbReference type="InterPro" id="IPR026444">
    <property type="entry name" value="Secre_tail"/>
</dbReference>
<sequence>MKYFLALLVLLPCLAAQAQVTFQLTSVPANTPANATLYMAGSFNGWNPGSAAHTLTKNLDGSYQITLPQATGTIEYKFTRGAWSSVETNATNGSVPNRSYTFGSGPATVTHAILNWEDLAGGSSCSSSALSPNVRVMATSFAIPQLGRTRRVWLYLPNDYASTTTKRYPVLYMHDGQNVFDNCTSFSGEWGVDETLSQLQQQGLDATGSIVVAVDNDGQQRLNEYSPWNNPQYGGGQGDQYVDFLVQTLKPYIDANYRTLTGREYTSIAGSSMGGLISVYAALKYPAVYSKVGVFSPAFWFAEQPLFQYVQQHPANPATRFYFVSGAQESQTMVPLMQQMRDALQSGGVPAANLSFNTRADGQHAEWFWKREFAAAYQWLLPAATVTAAKAPHTALAFSAYPVPAKEAVSVQLPETVKEAKLEVLDSTGRVVLKGKVRAGQTVDVSKLAKGAYFLRLTAGKQQGSQALLKE</sequence>
<dbReference type="PANTHER" id="PTHR48098:SF6">
    <property type="entry name" value="FERRI-BACILLIBACTIN ESTERASE BESA"/>
    <property type="match status" value="1"/>
</dbReference>
<dbReference type="SUPFAM" id="SSF53474">
    <property type="entry name" value="alpha/beta-Hydrolases"/>
    <property type="match status" value="1"/>
</dbReference>
<dbReference type="PANTHER" id="PTHR48098">
    <property type="entry name" value="ENTEROCHELIN ESTERASE-RELATED"/>
    <property type="match status" value="1"/>
</dbReference>
<keyword evidence="1" id="KW-0732">Signal</keyword>
<evidence type="ECO:0000256" key="1">
    <source>
        <dbReference type="SAM" id="SignalP"/>
    </source>
</evidence>
<accession>A0A2M9BNX4</accession>
<dbReference type="PROSITE" id="PS51166">
    <property type="entry name" value="CBM20"/>
    <property type="match status" value="1"/>
</dbReference>
<dbReference type="NCBIfam" id="TIGR04183">
    <property type="entry name" value="Por_Secre_tail"/>
    <property type="match status" value="1"/>
</dbReference>
<feature type="signal peptide" evidence="1">
    <location>
        <begin position="1"/>
        <end position="18"/>
    </location>
</feature>
<dbReference type="RefSeq" id="WP_100335359.1">
    <property type="nucleotide sequence ID" value="NZ_PGFA01000001.1"/>
</dbReference>
<dbReference type="OrthoDB" id="9784036at2"/>
<reference evidence="3 4" key="1">
    <citation type="submission" date="2017-11" db="EMBL/GenBank/DDBJ databases">
        <title>Genomic Encyclopedia of Archaeal and Bacterial Type Strains, Phase II (KMG-II): From Individual Species to Whole Genera.</title>
        <authorList>
            <person name="Goeker M."/>
        </authorList>
    </citation>
    <scope>NUCLEOTIDE SEQUENCE [LARGE SCALE GENOMIC DNA]</scope>
    <source>
        <strain evidence="3 4">DSM 11115</strain>
    </source>
</reference>
<name>A0A2M9BNX4_9BACT</name>
<dbReference type="Pfam" id="PF00756">
    <property type="entry name" value="Esterase"/>
    <property type="match status" value="1"/>
</dbReference>
<dbReference type="Gene3D" id="2.60.40.10">
    <property type="entry name" value="Immunoglobulins"/>
    <property type="match status" value="1"/>
</dbReference>
<gene>
    <name evidence="3" type="ORF">CLV45_1076</name>
</gene>
<dbReference type="GO" id="GO:2001070">
    <property type="term" value="F:starch binding"/>
    <property type="evidence" value="ECO:0007669"/>
    <property type="project" value="InterPro"/>
</dbReference>
<dbReference type="InterPro" id="IPR029058">
    <property type="entry name" value="AB_hydrolase_fold"/>
</dbReference>
<dbReference type="InterPro" id="IPR013784">
    <property type="entry name" value="Carb-bd-like_fold"/>
</dbReference>
<keyword evidence="4" id="KW-1185">Reference proteome</keyword>
<dbReference type="InterPro" id="IPR013783">
    <property type="entry name" value="Ig-like_fold"/>
</dbReference>
<protein>
    <submittedName>
        <fullName evidence="3">Putative secreted protein (Por secretion system target)</fullName>
    </submittedName>
</protein>
<dbReference type="SMART" id="SM01065">
    <property type="entry name" value="CBM_2"/>
    <property type="match status" value="1"/>
</dbReference>
<organism evidence="3 4">
    <name type="scientific">Hymenobacter chitinivorans DSM 11115</name>
    <dbReference type="NCBI Taxonomy" id="1121954"/>
    <lineage>
        <taxon>Bacteria</taxon>
        <taxon>Pseudomonadati</taxon>
        <taxon>Bacteroidota</taxon>
        <taxon>Cytophagia</taxon>
        <taxon>Cytophagales</taxon>
        <taxon>Hymenobacteraceae</taxon>
        <taxon>Hymenobacter</taxon>
    </lineage>
</organism>
<dbReference type="Pfam" id="PF18962">
    <property type="entry name" value="Por_Secre_tail"/>
    <property type="match status" value="1"/>
</dbReference>
<feature type="chain" id="PRO_5014993519" evidence="1">
    <location>
        <begin position="19"/>
        <end position="471"/>
    </location>
</feature>
<feature type="domain" description="CBM20" evidence="2">
    <location>
        <begin position="12"/>
        <end position="118"/>
    </location>
</feature>
<dbReference type="SUPFAM" id="SSF49452">
    <property type="entry name" value="Starch-binding domain-like"/>
    <property type="match status" value="1"/>
</dbReference>
<dbReference type="EMBL" id="PGFA01000001">
    <property type="protein sequence ID" value="PJJ59655.1"/>
    <property type="molecule type" value="Genomic_DNA"/>
</dbReference>
<evidence type="ECO:0000313" key="3">
    <source>
        <dbReference type="EMBL" id="PJJ59655.1"/>
    </source>
</evidence>
<dbReference type="InterPro" id="IPR050583">
    <property type="entry name" value="Mycobacterial_A85_antigen"/>
</dbReference>
<dbReference type="InterPro" id="IPR002044">
    <property type="entry name" value="CBM20"/>
</dbReference>
<dbReference type="AlphaFoldDB" id="A0A2M9BNX4"/>
<evidence type="ECO:0000313" key="4">
    <source>
        <dbReference type="Proteomes" id="UP000228535"/>
    </source>
</evidence>
<dbReference type="CDD" id="cd02859">
    <property type="entry name" value="E_set_AMPKbeta_like_N"/>
    <property type="match status" value="1"/>
</dbReference>